<feature type="compositionally biased region" description="Basic and acidic residues" evidence="1">
    <location>
        <begin position="586"/>
        <end position="601"/>
    </location>
</feature>
<evidence type="ECO:0000313" key="3">
    <source>
        <dbReference type="EMBL" id="ORY17217.1"/>
    </source>
</evidence>
<feature type="region of interest" description="Disordered" evidence="1">
    <location>
        <begin position="846"/>
        <end position="918"/>
    </location>
</feature>
<feature type="compositionally biased region" description="Basic and acidic residues" evidence="1">
    <location>
        <begin position="513"/>
        <end position="569"/>
    </location>
</feature>
<feature type="compositionally biased region" description="Basic and acidic residues" evidence="1">
    <location>
        <begin position="846"/>
        <end position="890"/>
    </location>
</feature>
<feature type="compositionally biased region" description="Low complexity" evidence="1">
    <location>
        <begin position="492"/>
        <end position="510"/>
    </location>
</feature>
<dbReference type="PANTHER" id="PTHR42081:SF1">
    <property type="entry name" value="ZINC FINGER PROTEIN DHHC DOMAIN CONTAINING PROTEIN"/>
    <property type="match status" value="1"/>
</dbReference>
<feature type="compositionally biased region" description="Basic and acidic residues" evidence="1">
    <location>
        <begin position="773"/>
        <end position="790"/>
    </location>
</feature>
<feature type="compositionally biased region" description="Basic and acidic residues" evidence="1">
    <location>
        <begin position="740"/>
        <end position="753"/>
    </location>
</feature>
<name>A0A1Y2A4J3_9PLEO</name>
<comment type="caution">
    <text evidence="3">The sequence shown here is derived from an EMBL/GenBank/DDBJ whole genome shotgun (WGS) entry which is preliminary data.</text>
</comment>
<feature type="domain" description="DUF8035" evidence="2">
    <location>
        <begin position="805"/>
        <end position="858"/>
    </location>
</feature>
<feature type="compositionally biased region" description="Basic and acidic residues" evidence="1">
    <location>
        <begin position="665"/>
        <end position="677"/>
    </location>
</feature>
<feature type="compositionally biased region" description="Basic and acidic residues" evidence="1">
    <location>
        <begin position="371"/>
        <end position="409"/>
    </location>
</feature>
<dbReference type="OrthoDB" id="5418088at2759"/>
<dbReference type="EMBL" id="MCFA01000013">
    <property type="protein sequence ID" value="ORY17217.1"/>
    <property type="molecule type" value="Genomic_DNA"/>
</dbReference>
<feature type="compositionally biased region" description="Basic and acidic residues" evidence="1">
    <location>
        <begin position="457"/>
        <end position="489"/>
    </location>
</feature>
<dbReference type="AlphaFoldDB" id="A0A1Y2A4J3"/>
<feature type="region of interest" description="Disordered" evidence="1">
    <location>
        <begin position="1"/>
        <end position="140"/>
    </location>
</feature>
<evidence type="ECO:0000259" key="2">
    <source>
        <dbReference type="Pfam" id="PF26118"/>
    </source>
</evidence>
<feature type="compositionally biased region" description="Basic and acidic residues" evidence="1">
    <location>
        <begin position="684"/>
        <end position="700"/>
    </location>
</feature>
<dbReference type="PANTHER" id="PTHR42081">
    <property type="entry name" value="ZINC FINGER PROTEIN DHHC DOMAIN CONTAINING PROTEIN"/>
    <property type="match status" value="1"/>
</dbReference>
<feature type="compositionally biased region" description="Polar residues" evidence="1">
    <location>
        <begin position="38"/>
        <end position="48"/>
    </location>
</feature>
<keyword evidence="4" id="KW-1185">Reference proteome</keyword>
<gene>
    <name evidence="3" type="ORF">BCR34DRAFT_475030</name>
</gene>
<dbReference type="Proteomes" id="UP000193144">
    <property type="component" value="Unassembled WGS sequence"/>
</dbReference>
<feature type="compositionally biased region" description="Basic and acidic residues" evidence="1">
    <location>
        <begin position="615"/>
        <end position="658"/>
    </location>
</feature>
<feature type="compositionally biased region" description="Basic and acidic residues" evidence="1">
    <location>
        <begin position="901"/>
        <end position="918"/>
    </location>
</feature>
<feature type="compositionally biased region" description="Basic and acidic residues" evidence="1">
    <location>
        <begin position="712"/>
        <end position="724"/>
    </location>
</feature>
<evidence type="ECO:0000256" key="1">
    <source>
        <dbReference type="SAM" id="MobiDB-lite"/>
    </source>
</evidence>
<feature type="region of interest" description="Disordered" evidence="1">
    <location>
        <begin position="269"/>
        <end position="805"/>
    </location>
</feature>
<reference evidence="3 4" key="1">
    <citation type="submission" date="2016-07" db="EMBL/GenBank/DDBJ databases">
        <title>Pervasive Adenine N6-methylation of Active Genes in Fungi.</title>
        <authorList>
            <consortium name="DOE Joint Genome Institute"/>
            <person name="Mondo S.J."/>
            <person name="Dannebaum R.O."/>
            <person name="Kuo R.C."/>
            <person name="Labutti K."/>
            <person name="Haridas S."/>
            <person name="Kuo A."/>
            <person name="Salamov A."/>
            <person name="Ahrendt S.R."/>
            <person name="Lipzen A."/>
            <person name="Sullivan W."/>
            <person name="Andreopoulos W.B."/>
            <person name="Clum A."/>
            <person name="Lindquist E."/>
            <person name="Daum C."/>
            <person name="Ramamoorthy G.K."/>
            <person name="Gryganskyi A."/>
            <person name="Culley D."/>
            <person name="Magnuson J.K."/>
            <person name="James T.Y."/>
            <person name="O'Malley M.A."/>
            <person name="Stajich J.E."/>
            <person name="Spatafora J.W."/>
            <person name="Visel A."/>
            <person name="Grigoriev I.V."/>
        </authorList>
    </citation>
    <scope>NUCLEOTIDE SEQUENCE [LARGE SCALE GENOMIC DNA]</scope>
    <source>
        <strain evidence="3 4">CBS 115471</strain>
    </source>
</reference>
<dbReference type="STRING" id="1231657.A0A1Y2A4J3"/>
<proteinExistence type="predicted"/>
<evidence type="ECO:0000313" key="4">
    <source>
        <dbReference type="Proteomes" id="UP000193144"/>
    </source>
</evidence>
<feature type="compositionally biased region" description="Basic and acidic residues" evidence="1">
    <location>
        <begin position="327"/>
        <end position="346"/>
    </location>
</feature>
<dbReference type="InterPro" id="IPR058348">
    <property type="entry name" value="DUF8035"/>
</dbReference>
<dbReference type="Pfam" id="PF26118">
    <property type="entry name" value="DUF8035"/>
    <property type="match status" value="1"/>
</dbReference>
<organism evidence="3 4">
    <name type="scientific">Clohesyomyces aquaticus</name>
    <dbReference type="NCBI Taxonomy" id="1231657"/>
    <lineage>
        <taxon>Eukaryota</taxon>
        <taxon>Fungi</taxon>
        <taxon>Dikarya</taxon>
        <taxon>Ascomycota</taxon>
        <taxon>Pezizomycotina</taxon>
        <taxon>Dothideomycetes</taxon>
        <taxon>Pleosporomycetidae</taxon>
        <taxon>Pleosporales</taxon>
        <taxon>Lindgomycetaceae</taxon>
        <taxon>Clohesyomyces</taxon>
    </lineage>
</organism>
<protein>
    <recommendedName>
        <fullName evidence="2">DUF8035 domain-containing protein</fullName>
    </recommendedName>
</protein>
<feature type="region of interest" description="Disordered" evidence="1">
    <location>
        <begin position="224"/>
        <end position="250"/>
    </location>
</feature>
<sequence>MASVLLPSRTSSLRKYSYTPNPPLSPRRHSVQVPPVAVNTTVAQSSAMDSRYYRPSSPRRHVHPGRSSTGTFADPYYEPHYSRAANTSPRTSGERLVGSSTTHPHHYTYAPSSSSGTRSSNITYDSYSGRPRRNTLTESDDRLVRTNASTLAPVTAIPIRTHGLGSHHDRPSSPLARSWDTRGETYVTHAPRREHKRIYSVDDNSHTSKLIAEKDVIEPRRRDAHVAPVHSTTTSGGRSYHHSSKPLARNVDVGDEGFSYTDAAGMYRDTEPAWRSRPRSGSIERTSRPTSMVADSRGPRSSARELGPPPSTRGFDKINSGIARNGSLRDHPTRSSSIERARDAPRYDTYTDAAPARSTSTRHHAPAVHQEPPREHRRDTYSEEYERREREPENRRGYTADRFEDREVTSRGFGIAPGPGNPTLARDPSLDRHPIWPAQEPVRPRQEDYTAPFYSADRAEARMPEVRLPRERDAVPGYDERPREQDRGHSSAVPVAAGVAAATAATYGAAEGLKSRDRDRDRDRERDSERERERERERRREHDERDRRDKPAEERREKGVDERRDRAPPGERLPPAAAAYASTLEADPKIKDRRFDDEERDRRRRRTASSDESSDERPRHYVDRDVAREADRQKEPAAKEVLDPDEEYRRRIQLEAERGGGGSGGREKDRGDPDREKERRRRKDDRDRSRDREGSDDIRSSRGPPSNFTEPPHSRYDDRSRSVLDTDIVQEPDSLTSPATEREREAQRDRERAVQIVTPPKDPQPPPKGILRKPTEKFPEEPEPIREGVAPHKSALKGKDVPPGARWTKIDRRLVNPEALEEAKERFEERMDCVIVLKVLSKQDIQKLADRTREIREAREEEYERRERRDREKRAHRSHRDDEDRDRGYGEYEGEDEDDVGRDRERERDRPRAIESGR</sequence>
<accession>A0A1Y2A4J3</accession>